<dbReference type="Gene3D" id="3.40.50.300">
    <property type="entry name" value="P-loop containing nucleotide triphosphate hydrolases"/>
    <property type="match status" value="1"/>
</dbReference>
<dbReference type="GO" id="GO:0051116">
    <property type="term" value="F:cobaltochelatase activity"/>
    <property type="evidence" value="ECO:0007669"/>
    <property type="project" value="UniProtKB-EC"/>
</dbReference>
<dbReference type="Proteomes" id="UP000228979">
    <property type="component" value="Unassembled WGS sequence"/>
</dbReference>
<name>A0ABX4MGG3_9HYPH</name>
<dbReference type="EC" id="6.6.1.2" evidence="2"/>
<protein>
    <submittedName>
        <fullName evidence="2">Cobalamin biosynthesis protein CobS</fullName>
        <ecNumber evidence="2">6.6.1.2</ecNumber>
    </submittedName>
</protein>
<gene>
    <name evidence="2" type="primary">pcobS</name>
    <name evidence="2" type="ORF">trycra_133</name>
</gene>
<dbReference type="InterPro" id="IPR050764">
    <property type="entry name" value="CbbQ/NirQ/NorQ/GpvN"/>
</dbReference>
<evidence type="ECO:0000313" key="2">
    <source>
        <dbReference type="EMBL" id="PIM95678.1"/>
    </source>
</evidence>
<accession>A0ABX4MGG3</accession>
<reference evidence="2" key="1">
    <citation type="submission" date="2017-09" db="EMBL/GenBank/DDBJ databases">
        <authorList>
            <person name="Campbell M.A."/>
            <person name="Lukasik P."/>
            <person name="Simon C."/>
            <person name="McCutcheon J.P."/>
        </authorList>
    </citation>
    <scope>NUCLEOTIDE SEQUENCE [LARGE SCALE GENOMIC DNA]</scope>
    <source>
        <strain evidence="2">TRYCRA</strain>
    </source>
</reference>
<dbReference type="PANTHER" id="PTHR42759:SF1">
    <property type="entry name" value="MAGNESIUM-CHELATASE SUBUNIT CHLD"/>
    <property type="match status" value="1"/>
</dbReference>
<feature type="domain" description="AAA+ ATPase" evidence="1">
    <location>
        <begin position="65"/>
        <end position="249"/>
    </location>
</feature>
<evidence type="ECO:0000313" key="3">
    <source>
        <dbReference type="Proteomes" id="UP000228979"/>
    </source>
</evidence>
<dbReference type="InterPro" id="IPR011704">
    <property type="entry name" value="ATPase_dyneun-rel_AAA"/>
</dbReference>
<dbReference type="EMBL" id="NXGP01000071">
    <property type="protein sequence ID" value="PIM95678.1"/>
    <property type="molecule type" value="Genomic_DNA"/>
</dbReference>
<dbReference type="Pfam" id="PF07728">
    <property type="entry name" value="AAA_5"/>
    <property type="match status" value="1"/>
</dbReference>
<comment type="caution">
    <text evidence="2">The sequence shown here is derived from an EMBL/GenBank/DDBJ whole genome shotgun (WGS) entry which is preliminary data.</text>
</comment>
<sequence>MAINIEELKLNHIPDIKISIEKTFNININAYIPAFSKANELVPQMKSGFQFDKQTTLCVLAGLIYNKRVLIVGQPGTGKSTHIEQICNRLNWGCIRINMDSYFTRLELIGKESIIIQQGKPVVKFKYGLLPWAFRRPIVLVLDDYDACKPETKFLFNKLLETNGEIIIPENGRIIKPNASFRILATSNTLSDNKVGTFRENEAHLDRWNLVIKAPKLSFNQELRLVCQITNRVIKESLARKIVELARVLRRLQSKGKLSLSFSIRNLLTWSELSIILNSIGEAFKYAYLNKCERSDRFLAYKKYTEVFGSSCLMKCI</sequence>
<dbReference type="SUPFAM" id="SSF52540">
    <property type="entry name" value="P-loop containing nucleoside triphosphate hydrolases"/>
    <property type="match status" value="1"/>
</dbReference>
<proteinExistence type="predicted"/>
<dbReference type="InterPro" id="IPR003593">
    <property type="entry name" value="AAA+_ATPase"/>
</dbReference>
<dbReference type="Pfam" id="PF12556">
    <property type="entry name" value="CobS_N"/>
    <property type="match status" value="1"/>
</dbReference>
<organism evidence="2 3">
    <name type="scientific">Candidatus Hodgkinia cicadicola</name>
    <dbReference type="NCBI Taxonomy" id="573658"/>
    <lineage>
        <taxon>Bacteria</taxon>
        <taxon>Pseudomonadati</taxon>
        <taxon>Pseudomonadota</taxon>
        <taxon>Alphaproteobacteria</taxon>
        <taxon>Hyphomicrobiales</taxon>
        <taxon>Candidatus Hodgkinia</taxon>
    </lineage>
</organism>
<keyword evidence="2" id="KW-0436">Ligase</keyword>
<evidence type="ECO:0000259" key="1">
    <source>
        <dbReference type="SMART" id="SM00382"/>
    </source>
</evidence>
<dbReference type="SMART" id="SM00382">
    <property type="entry name" value="AAA"/>
    <property type="match status" value="1"/>
</dbReference>
<dbReference type="PANTHER" id="PTHR42759">
    <property type="entry name" value="MOXR FAMILY PROTEIN"/>
    <property type="match status" value="1"/>
</dbReference>
<dbReference type="InterPro" id="IPR025865">
    <property type="entry name" value="CobS_N_dom"/>
</dbReference>
<dbReference type="InterPro" id="IPR027417">
    <property type="entry name" value="P-loop_NTPase"/>
</dbReference>
<keyword evidence="3" id="KW-1185">Reference proteome</keyword>